<dbReference type="Pfam" id="PF07694">
    <property type="entry name" value="5TM-5TMR_LYT"/>
    <property type="match status" value="1"/>
</dbReference>
<accession>A0A852TEN0</accession>
<evidence type="ECO:0000256" key="4">
    <source>
        <dbReference type="ARBA" id="ARBA00022989"/>
    </source>
</evidence>
<keyword evidence="8" id="KW-0418">Kinase</keyword>
<gene>
    <name evidence="8" type="ORF">F4694_002457</name>
</gene>
<feature type="transmembrane region" description="Helical" evidence="6">
    <location>
        <begin position="20"/>
        <end position="41"/>
    </location>
</feature>
<dbReference type="GO" id="GO:0005886">
    <property type="term" value="C:plasma membrane"/>
    <property type="evidence" value="ECO:0007669"/>
    <property type="project" value="UniProtKB-SubCell"/>
</dbReference>
<reference evidence="9" key="1">
    <citation type="submission" date="2020-07" db="EMBL/GenBank/DDBJ databases">
        <authorList>
            <person name="Partida-Martinez L."/>
            <person name="Huntemann M."/>
            <person name="Clum A."/>
            <person name="Wang J."/>
            <person name="Palaniappan K."/>
            <person name="Ritter S."/>
            <person name="Chen I.-M."/>
            <person name="Stamatis D."/>
            <person name="Reddy T."/>
            <person name="O'Malley R."/>
            <person name="Daum C."/>
            <person name="Shapiro N."/>
            <person name="Ivanova N."/>
            <person name="Kyrpides N."/>
            <person name="Woyke T."/>
        </authorList>
    </citation>
    <scope>NUCLEOTIDE SEQUENCE [LARGE SCALE GENOMIC DNA]</scope>
    <source>
        <strain evidence="9">AT2.8</strain>
    </source>
</reference>
<evidence type="ECO:0000313" key="9">
    <source>
        <dbReference type="Proteomes" id="UP000548423"/>
    </source>
</evidence>
<evidence type="ECO:0000256" key="1">
    <source>
        <dbReference type="ARBA" id="ARBA00004651"/>
    </source>
</evidence>
<dbReference type="AlphaFoldDB" id="A0A852TEN0"/>
<evidence type="ECO:0000313" key="8">
    <source>
        <dbReference type="EMBL" id="NYE05704.1"/>
    </source>
</evidence>
<protein>
    <submittedName>
        <fullName evidence="8">LytS/YehU family sensor histidine kinase</fullName>
    </submittedName>
</protein>
<comment type="subcellular location">
    <subcellularLocation>
        <location evidence="1">Cell membrane</location>
        <topology evidence="1">Multi-pass membrane protein</topology>
    </subcellularLocation>
</comment>
<dbReference type="Proteomes" id="UP000548423">
    <property type="component" value="Unassembled WGS sequence"/>
</dbReference>
<evidence type="ECO:0000256" key="2">
    <source>
        <dbReference type="ARBA" id="ARBA00022475"/>
    </source>
</evidence>
<keyword evidence="5 6" id="KW-0472">Membrane</keyword>
<evidence type="ECO:0000259" key="7">
    <source>
        <dbReference type="Pfam" id="PF07694"/>
    </source>
</evidence>
<dbReference type="GO" id="GO:0000155">
    <property type="term" value="F:phosphorelay sensor kinase activity"/>
    <property type="evidence" value="ECO:0007669"/>
    <property type="project" value="InterPro"/>
</dbReference>
<dbReference type="InterPro" id="IPR011620">
    <property type="entry name" value="Sig_transdc_His_kinase_LytS_TM"/>
</dbReference>
<proteinExistence type="predicted"/>
<reference evidence="9" key="2">
    <citation type="submission" date="2020-08" db="EMBL/GenBank/DDBJ databases">
        <title>The Agave Microbiome: Exploring the role of microbial communities in plant adaptations to desert environments.</title>
        <authorList>
            <person name="Partida-Martinez L.P."/>
        </authorList>
    </citation>
    <scope>NUCLEOTIDE SEQUENCE [LARGE SCALE GENOMIC DNA]</scope>
    <source>
        <strain evidence="9">AT2.8</strain>
    </source>
</reference>
<feature type="transmembrane region" description="Helical" evidence="6">
    <location>
        <begin position="81"/>
        <end position="99"/>
    </location>
</feature>
<dbReference type="EMBL" id="JACCBX010000004">
    <property type="protein sequence ID" value="NYE05704.1"/>
    <property type="molecule type" value="Genomic_DNA"/>
</dbReference>
<evidence type="ECO:0000256" key="3">
    <source>
        <dbReference type="ARBA" id="ARBA00022692"/>
    </source>
</evidence>
<dbReference type="GO" id="GO:0071555">
    <property type="term" value="P:cell wall organization"/>
    <property type="evidence" value="ECO:0007669"/>
    <property type="project" value="InterPro"/>
</dbReference>
<keyword evidence="3 6" id="KW-0812">Transmembrane</keyword>
<feature type="transmembrane region" description="Helical" evidence="6">
    <location>
        <begin position="53"/>
        <end position="75"/>
    </location>
</feature>
<keyword evidence="8" id="KW-0808">Transferase</keyword>
<evidence type="ECO:0000256" key="5">
    <source>
        <dbReference type="ARBA" id="ARBA00023136"/>
    </source>
</evidence>
<sequence length="137" mass="15215">MLFSFQINPTTIADLRHLAIVIAAAFGGWVPAIIASGLIAIGRVVLFGLTDTAIVAAISAFLTGLVCGGFSKFNIPPTLKAFYMNLIGLFFISIVFALYRRYTDAFTCFNPALYYFFNRRIFRLSLIHLHCQFKCSS</sequence>
<organism evidence="8 9">
    <name type="scientific">Neobacillus niacini</name>
    <dbReference type="NCBI Taxonomy" id="86668"/>
    <lineage>
        <taxon>Bacteria</taxon>
        <taxon>Bacillati</taxon>
        <taxon>Bacillota</taxon>
        <taxon>Bacilli</taxon>
        <taxon>Bacillales</taxon>
        <taxon>Bacillaceae</taxon>
        <taxon>Neobacillus</taxon>
    </lineage>
</organism>
<keyword evidence="2" id="KW-1003">Cell membrane</keyword>
<feature type="domain" description="Signal transduction histidine kinase 5TM receptor LytS transmembrane region" evidence="7">
    <location>
        <begin position="1"/>
        <end position="105"/>
    </location>
</feature>
<comment type="caution">
    <text evidence="8">The sequence shown here is derived from an EMBL/GenBank/DDBJ whole genome shotgun (WGS) entry which is preliminary data.</text>
</comment>
<name>A0A852TEN0_9BACI</name>
<keyword evidence="4 6" id="KW-1133">Transmembrane helix</keyword>
<evidence type="ECO:0000256" key="6">
    <source>
        <dbReference type="SAM" id="Phobius"/>
    </source>
</evidence>